<gene>
    <name evidence="1" type="ORF">MP11Mi_24310</name>
</gene>
<sequence length="121" mass="13245">MRNRCARAVADIVGRMLIAASSPRRLGVPADNARVRFGPDDPHSQSPNRSLLLDGSPAFSLSFWCGTCPFLFERRSGANETQSGVTGGDRVLDLGLDEVDDRVIDRFATLLEEGNVRDRRG</sequence>
<organism evidence="1">
    <name type="scientific">Gordonia sp. MP11Mi</name>
    <dbReference type="NCBI Taxonomy" id="3022769"/>
    <lineage>
        <taxon>Bacteria</taxon>
        <taxon>Bacillati</taxon>
        <taxon>Actinomycetota</taxon>
        <taxon>Actinomycetes</taxon>
        <taxon>Mycobacteriales</taxon>
        <taxon>Gordoniaceae</taxon>
        <taxon>Gordonia</taxon>
    </lineage>
</organism>
<evidence type="ECO:0000313" key="1">
    <source>
        <dbReference type="EMBL" id="WOC13330.1"/>
    </source>
</evidence>
<protein>
    <submittedName>
        <fullName evidence="1">Uncharacterized protein</fullName>
    </submittedName>
</protein>
<proteinExistence type="predicted"/>
<name>A0AA97GW00_9ACTN</name>
<accession>A0AA97GW00</accession>
<reference evidence="1" key="1">
    <citation type="submission" date="2023-06" db="EMBL/GenBank/DDBJ databases">
        <title>Gordonia sp. nov. and Pseudochrobactrum sp. nov., two species isolated from the burying beetle Nicrophorus vespilloides.</title>
        <authorList>
            <person name="Poehlein A."/>
            <person name="Guzman J."/>
            <person name="Daniel R."/>
            <person name="Vilcinskas A."/>
        </authorList>
    </citation>
    <scope>NUCLEOTIDE SEQUENCE</scope>
    <source>
        <strain evidence="1">MP11Mi</strain>
    </source>
</reference>
<dbReference type="AlphaFoldDB" id="A0AA97GW00"/>
<dbReference type="EMBL" id="CP128986">
    <property type="protein sequence ID" value="WOC13330.1"/>
    <property type="molecule type" value="Genomic_DNA"/>
</dbReference>